<dbReference type="SMART" id="SM00028">
    <property type="entry name" value="TPR"/>
    <property type="match status" value="3"/>
</dbReference>
<protein>
    <submittedName>
        <fullName evidence="3">Tetratricopeptide repeat protein</fullName>
    </submittedName>
</protein>
<dbReference type="InterPro" id="IPR011990">
    <property type="entry name" value="TPR-like_helical_dom_sf"/>
</dbReference>
<evidence type="ECO:0000313" key="3">
    <source>
        <dbReference type="EMBL" id="TQD39755.1"/>
    </source>
</evidence>
<organism evidence="3 4">
    <name type="scientific">Haloflavibacter putidus</name>
    <dbReference type="NCBI Taxonomy" id="2576776"/>
    <lineage>
        <taxon>Bacteria</taxon>
        <taxon>Pseudomonadati</taxon>
        <taxon>Bacteroidota</taxon>
        <taxon>Flavobacteriia</taxon>
        <taxon>Flavobacteriales</taxon>
        <taxon>Flavobacteriaceae</taxon>
        <taxon>Haloflavibacter</taxon>
    </lineage>
</organism>
<dbReference type="EMBL" id="VIAR01000003">
    <property type="protein sequence ID" value="TQD39755.1"/>
    <property type="molecule type" value="Genomic_DNA"/>
</dbReference>
<reference evidence="3 4" key="1">
    <citation type="submission" date="2019-06" db="EMBL/GenBank/DDBJ databases">
        <title>Flavibacter putida gen. nov., sp. nov., a novel marine bacterium of the family Flavobacteriaceae isolated from coastal seawater.</title>
        <authorList>
            <person name="Feng X."/>
        </authorList>
    </citation>
    <scope>NUCLEOTIDE SEQUENCE [LARGE SCALE GENOMIC DNA]</scope>
    <source>
        <strain evidence="3 4">PLHSN227</strain>
    </source>
</reference>
<dbReference type="PROSITE" id="PS51257">
    <property type="entry name" value="PROKAR_LIPOPROTEIN"/>
    <property type="match status" value="1"/>
</dbReference>
<sequence length="304" mass="35838">MILKKISTVVSSFFVRKNLFLSLGFLFCLLALVSCESKITAGVNSAKKNSVKENITATSISVKEKQEKIIQEYLYDCAHNYNYRYGMYKYQKCIDKGLAKDSTIAYLWQQKAMPLFKARKYEAGMVFLDKAVKYDEKKWLSYRGFIKCIFAKTYRSAIKDFERIKELEGNSFVMDHTYNFHIALSYLQLNEFKKAEKIFKQDIKEQVAQWGEDGYHHLDLFYYGISLFEQQKWEEAIVQFEKSLEKYPNFSEPMLYKALSMMQLDTYTEKELEIIFEKLKKSKEAGNTINEDNAVYEKYPYQVG</sequence>
<proteinExistence type="predicted"/>
<accession>A0A507ZYC8</accession>
<dbReference type="Gene3D" id="1.25.40.10">
    <property type="entry name" value="Tetratricopeptide repeat domain"/>
    <property type="match status" value="2"/>
</dbReference>
<evidence type="ECO:0000256" key="2">
    <source>
        <dbReference type="ARBA" id="ARBA00022803"/>
    </source>
</evidence>
<keyword evidence="4" id="KW-1185">Reference proteome</keyword>
<dbReference type="AlphaFoldDB" id="A0A507ZYC8"/>
<keyword evidence="2" id="KW-0802">TPR repeat</keyword>
<name>A0A507ZYC8_9FLAO</name>
<dbReference type="InterPro" id="IPR019734">
    <property type="entry name" value="TPR_rpt"/>
</dbReference>
<keyword evidence="1" id="KW-0677">Repeat</keyword>
<dbReference type="RefSeq" id="WP_141421022.1">
    <property type="nucleotide sequence ID" value="NZ_VIAR01000003.1"/>
</dbReference>
<dbReference type="Proteomes" id="UP000317169">
    <property type="component" value="Unassembled WGS sequence"/>
</dbReference>
<dbReference type="InterPro" id="IPR013105">
    <property type="entry name" value="TPR_2"/>
</dbReference>
<dbReference type="Pfam" id="PF07719">
    <property type="entry name" value="TPR_2"/>
    <property type="match status" value="1"/>
</dbReference>
<evidence type="ECO:0000313" key="4">
    <source>
        <dbReference type="Proteomes" id="UP000317169"/>
    </source>
</evidence>
<dbReference type="OrthoDB" id="655905at2"/>
<dbReference type="SUPFAM" id="SSF48452">
    <property type="entry name" value="TPR-like"/>
    <property type="match status" value="1"/>
</dbReference>
<comment type="caution">
    <text evidence="3">The sequence shown here is derived from an EMBL/GenBank/DDBJ whole genome shotgun (WGS) entry which is preliminary data.</text>
</comment>
<evidence type="ECO:0000256" key="1">
    <source>
        <dbReference type="ARBA" id="ARBA00022737"/>
    </source>
</evidence>
<gene>
    <name evidence="3" type="ORF">FKR84_04475</name>
</gene>